<evidence type="ECO:0000313" key="2">
    <source>
        <dbReference type="Proteomes" id="UP000270296"/>
    </source>
</evidence>
<dbReference type="AlphaFoldDB" id="A0A183ILT2"/>
<dbReference type="Proteomes" id="UP000270296">
    <property type="component" value="Unassembled WGS sequence"/>
</dbReference>
<protein>
    <submittedName>
        <fullName evidence="3">Ovule protein</fullName>
    </submittedName>
</protein>
<evidence type="ECO:0000313" key="3">
    <source>
        <dbReference type="WBParaSite" id="SBAD_0000477101-mRNA-1"/>
    </source>
</evidence>
<organism evidence="3">
    <name type="scientific">Soboliphyme baturini</name>
    <dbReference type="NCBI Taxonomy" id="241478"/>
    <lineage>
        <taxon>Eukaryota</taxon>
        <taxon>Metazoa</taxon>
        <taxon>Ecdysozoa</taxon>
        <taxon>Nematoda</taxon>
        <taxon>Enoplea</taxon>
        <taxon>Dorylaimia</taxon>
        <taxon>Dioctophymatida</taxon>
        <taxon>Dioctophymatoidea</taxon>
        <taxon>Soboliphymatidae</taxon>
        <taxon>Soboliphyme</taxon>
    </lineage>
</organism>
<reference evidence="3" key="1">
    <citation type="submission" date="2016-06" db="UniProtKB">
        <authorList>
            <consortium name="WormBaseParasite"/>
        </authorList>
    </citation>
    <scope>IDENTIFICATION</scope>
</reference>
<evidence type="ECO:0000313" key="1">
    <source>
        <dbReference type="EMBL" id="VDP04830.1"/>
    </source>
</evidence>
<dbReference type="WBParaSite" id="SBAD_0000477101-mRNA-1">
    <property type="protein sequence ID" value="SBAD_0000477101-mRNA-1"/>
    <property type="gene ID" value="SBAD_0000477101"/>
</dbReference>
<accession>A0A183ILT2</accession>
<name>A0A183ILT2_9BILA</name>
<proteinExistence type="predicted"/>
<reference evidence="1 2" key="2">
    <citation type="submission" date="2018-11" db="EMBL/GenBank/DDBJ databases">
        <authorList>
            <consortium name="Pathogen Informatics"/>
        </authorList>
    </citation>
    <scope>NUCLEOTIDE SEQUENCE [LARGE SCALE GENOMIC DNA]</scope>
</reference>
<sequence length="87" mass="9654">MISDDKEHAYLLKLLVIGGFGFWDGNELSRIMLSDFNSKSKIGVEFATKSNQDDCMAKCVDQSSNSPGKYNESGVGIETEEWRVATL</sequence>
<gene>
    <name evidence="1" type="ORF">SBAD_LOCUS4578</name>
</gene>
<keyword evidence="2" id="KW-1185">Reference proteome</keyword>
<dbReference type="EMBL" id="UZAM01008411">
    <property type="protein sequence ID" value="VDP04830.1"/>
    <property type="molecule type" value="Genomic_DNA"/>
</dbReference>